<dbReference type="InterPro" id="IPR036390">
    <property type="entry name" value="WH_DNA-bd_sf"/>
</dbReference>
<accession>X0ZLB2</accession>
<name>X0ZLB2_9ZZZZ</name>
<dbReference type="AlphaFoldDB" id="X0ZLB2"/>
<sequence length="53" mass="6238">MEYLVENNSISRVEYARMFRVSLRTANYGISELEKLNLINREGVGRAIRYTLK</sequence>
<comment type="caution">
    <text evidence="1">The sequence shown here is derived from an EMBL/GenBank/DDBJ whole genome shotgun (WGS) entry which is preliminary data.</text>
</comment>
<dbReference type="SUPFAM" id="SSF46785">
    <property type="entry name" value="Winged helix' DNA-binding domain"/>
    <property type="match status" value="1"/>
</dbReference>
<reference evidence="1" key="1">
    <citation type="journal article" date="2014" name="Front. Microbiol.">
        <title>High frequency of phylogenetically diverse reductive dehalogenase-homologous genes in deep subseafloor sedimentary metagenomes.</title>
        <authorList>
            <person name="Kawai M."/>
            <person name="Futagami T."/>
            <person name="Toyoda A."/>
            <person name="Takaki Y."/>
            <person name="Nishi S."/>
            <person name="Hori S."/>
            <person name="Arai W."/>
            <person name="Tsubouchi T."/>
            <person name="Morono Y."/>
            <person name="Uchiyama I."/>
            <person name="Ito T."/>
            <person name="Fujiyama A."/>
            <person name="Inagaki F."/>
            <person name="Takami H."/>
        </authorList>
    </citation>
    <scope>NUCLEOTIDE SEQUENCE</scope>
    <source>
        <strain evidence="1">Expedition CK06-06</strain>
    </source>
</reference>
<protein>
    <recommendedName>
        <fullName evidence="2">HTH deoR-type domain-containing protein</fullName>
    </recommendedName>
</protein>
<proteinExistence type="predicted"/>
<gene>
    <name evidence="1" type="ORF">S01H4_08512</name>
</gene>
<organism evidence="1">
    <name type="scientific">marine sediment metagenome</name>
    <dbReference type="NCBI Taxonomy" id="412755"/>
    <lineage>
        <taxon>unclassified sequences</taxon>
        <taxon>metagenomes</taxon>
        <taxon>ecological metagenomes</taxon>
    </lineage>
</organism>
<dbReference type="Gene3D" id="1.10.10.10">
    <property type="entry name" value="Winged helix-like DNA-binding domain superfamily/Winged helix DNA-binding domain"/>
    <property type="match status" value="1"/>
</dbReference>
<dbReference type="InterPro" id="IPR036388">
    <property type="entry name" value="WH-like_DNA-bd_sf"/>
</dbReference>
<evidence type="ECO:0000313" key="1">
    <source>
        <dbReference type="EMBL" id="GAG70209.1"/>
    </source>
</evidence>
<evidence type="ECO:0008006" key="2">
    <source>
        <dbReference type="Google" id="ProtNLM"/>
    </source>
</evidence>
<dbReference type="EMBL" id="BART01002930">
    <property type="protein sequence ID" value="GAG70209.1"/>
    <property type="molecule type" value="Genomic_DNA"/>
</dbReference>